<evidence type="ECO:0000313" key="3">
    <source>
        <dbReference type="Proteomes" id="UP001066276"/>
    </source>
</evidence>
<evidence type="ECO:0000313" key="2">
    <source>
        <dbReference type="EMBL" id="KAJ1219171.1"/>
    </source>
</evidence>
<evidence type="ECO:0000256" key="1">
    <source>
        <dbReference type="SAM" id="MobiDB-lite"/>
    </source>
</evidence>
<sequence length="133" mass="14709">MERKITLRGAMHYQAQHMSGRMLTQTFAPGGLKHSTQTNKKKSQWACTRRAKPCDDGISCGREALSGGGWGCDPGPDWFGAPRVPTQWLVAPPCPRSRWEPGGSARGPPQHQRMRGPEQAWGRGTWTDVAEKL</sequence>
<comment type="caution">
    <text evidence="2">The sequence shown here is derived from an EMBL/GenBank/DDBJ whole genome shotgun (WGS) entry which is preliminary data.</text>
</comment>
<dbReference type="EMBL" id="JANPWB010000001">
    <property type="protein sequence ID" value="KAJ1219171.1"/>
    <property type="molecule type" value="Genomic_DNA"/>
</dbReference>
<protein>
    <submittedName>
        <fullName evidence="2">Uncharacterized protein</fullName>
    </submittedName>
</protein>
<accession>A0AAV7X269</accession>
<dbReference type="AlphaFoldDB" id="A0AAV7X269"/>
<gene>
    <name evidence="2" type="ORF">NDU88_006742</name>
</gene>
<proteinExistence type="predicted"/>
<organism evidence="2 3">
    <name type="scientific">Pleurodeles waltl</name>
    <name type="common">Iberian ribbed newt</name>
    <dbReference type="NCBI Taxonomy" id="8319"/>
    <lineage>
        <taxon>Eukaryota</taxon>
        <taxon>Metazoa</taxon>
        <taxon>Chordata</taxon>
        <taxon>Craniata</taxon>
        <taxon>Vertebrata</taxon>
        <taxon>Euteleostomi</taxon>
        <taxon>Amphibia</taxon>
        <taxon>Batrachia</taxon>
        <taxon>Caudata</taxon>
        <taxon>Salamandroidea</taxon>
        <taxon>Salamandridae</taxon>
        <taxon>Pleurodelinae</taxon>
        <taxon>Pleurodeles</taxon>
    </lineage>
</organism>
<feature type="region of interest" description="Disordered" evidence="1">
    <location>
        <begin position="93"/>
        <end position="133"/>
    </location>
</feature>
<dbReference type="Proteomes" id="UP001066276">
    <property type="component" value="Chromosome 1_1"/>
</dbReference>
<reference evidence="2" key="1">
    <citation type="journal article" date="2022" name="bioRxiv">
        <title>Sequencing and chromosome-scale assembly of the giantPleurodeles waltlgenome.</title>
        <authorList>
            <person name="Brown T."/>
            <person name="Elewa A."/>
            <person name="Iarovenko S."/>
            <person name="Subramanian E."/>
            <person name="Araus A.J."/>
            <person name="Petzold A."/>
            <person name="Susuki M."/>
            <person name="Suzuki K.-i.T."/>
            <person name="Hayashi T."/>
            <person name="Toyoda A."/>
            <person name="Oliveira C."/>
            <person name="Osipova E."/>
            <person name="Leigh N.D."/>
            <person name="Simon A."/>
            <person name="Yun M.H."/>
        </authorList>
    </citation>
    <scope>NUCLEOTIDE SEQUENCE</scope>
    <source>
        <strain evidence="2">20211129_DDA</strain>
        <tissue evidence="2">Liver</tissue>
    </source>
</reference>
<keyword evidence="3" id="KW-1185">Reference proteome</keyword>
<name>A0AAV7X269_PLEWA</name>